<feature type="transmembrane region" description="Helical" evidence="6">
    <location>
        <begin position="145"/>
        <end position="164"/>
    </location>
</feature>
<feature type="transmembrane region" description="Helical" evidence="6">
    <location>
        <begin position="86"/>
        <end position="104"/>
    </location>
</feature>
<feature type="transmembrane region" description="Helical" evidence="6">
    <location>
        <begin position="211"/>
        <end position="230"/>
    </location>
</feature>
<organism evidence="7 8">
    <name type="scientific">Candidatus Uhrbacteria bacterium CG_4_9_14_3_um_filter_50_9</name>
    <dbReference type="NCBI Taxonomy" id="1975035"/>
    <lineage>
        <taxon>Bacteria</taxon>
        <taxon>Candidatus Uhriibacteriota</taxon>
    </lineage>
</organism>
<feature type="transmembrane region" description="Helical" evidence="6">
    <location>
        <begin position="170"/>
        <end position="191"/>
    </location>
</feature>
<feature type="transmembrane region" description="Helical" evidence="6">
    <location>
        <begin position="330"/>
        <end position="348"/>
    </location>
</feature>
<evidence type="ECO:0000313" key="8">
    <source>
        <dbReference type="Proteomes" id="UP000229385"/>
    </source>
</evidence>
<name>A0A2M7XDW2_9BACT</name>
<dbReference type="InterPro" id="IPR002797">
    <property type="entry name" value="Polysacc_synth"/>
</dbReference>
<evidence type="ECO:0000256" key="5">
    <source>
        <dbReference type="ARBA" id="ARBA00023136"/>
    </source>
</evidence>
<evidence type="ECO:0000256" key="3">
    <source>
        <dbReference type="ARBA" id="ARBA00022692"/>
    </source>
</evidence>
<comment type="subcellular location">
    <subcellularLocation>
        <location evidence="1">Cell membrane</location>
        <topology evidence="1">Multi-pass membrane protein</topology>
    </subcellularLocation>
</comment>
<comment type="caution">
    <text evidence="7">The sequence shown here is derived from an EMBL/GenBank/DDBJ whole genome shotgun (WGS) entry which is preliminary data.</text>
</comment>
<dbReference type="Proteomes" id="UP000229385">
    <property type="component" value="Unassembled WGS sequence"/>
</dbReference>
<dbReference type="Pfam" id="PF01943">
    <property type="entry name" value="Polysacc_synt"/>
    <property type="match status" value="1"/>
</dbReference>
<accession>A0A2M7XDW2</accession>
<keyword evidence="3 6" id="KW-0812">Transmembrane</keyword>
<keyword evidence="2" id="KW-1003">Cell membrane</keyword>
<evidence type="ECO:0000256" key="1">
    <source>
        <dbReference type="ARBA" id="ARBA00004651"/>
    </source>
</evidence>
<feature type="transmembrane region" description="Helical" evidence="6">
    <location>
        <begin position="291"/>
        <end position="310"/>
    </location>
</feature>
<keyword evidence="4 6" id="KW-1133">Transmembrane helix</keyword>
<dbReference type="GO" id="GO:0005886">
    <property type="term" value="C:plasma membrane"/>
    <property type="evidence" value="ECO:0007669"/>
    <property type="project" value="UniProtKB-SubCell"/>
</dbReference>
<dbReference type="InterPro" id="IPR050833">
    <property type="entry name" value="Poly_Biosynth_Transport"/>
</dbReference>
<keyword evidence="5 6" id="KW-0472">Membrane</keyword>
<proteinExistence type="predicted"/>
<feature type="transmembrane region" description="Helical" evidence="6">
    <location>
        <begin position="110"/>
        <end position="133"/>
    </location>
</feature>
<feature type="transmembrane region" description="Helical" evidence="6">
    <location>
        <begin position="442"/>
        <end position="459"/>
    </location>
</feature>
<feature type="transmembrane region" description="Helical" evidence="6">
    <location>
        <begin position="419"/>
        <end position="436"/>
    </location>
</feature>
<evidence type="ECO:0000256" key="4">
    <source>
        <dbReference type="ARBA" id="ARBA00022989"/>
    </source>
</evidence>
<sequence>MSTLLAKNTLYLTLAAVGQKMIAFVYFLFLARIMEPEATGAYFLAVSIATMFSVIADFGITPVIIREIAKRPDSAVHQLRIALGTKLPFILLAVIGTLGAGYVLQYDARIILLISLASLVLLLDSVHLLYYGALRGAQKLKYESVGIFLGQLVSAVSGGLVLWFHPSLSLLIFALVAGSLTNVLVSVTKSVRVYGSRILKPLWNWHETKHLLQVALPFALAAIFVKVYSYVDSIFISKMIDTTAVGIYSIAYKFTYAFQFLPLAFIAAFYPGLSALVGKDPKKLEQTFMKGMWYMMLLAVPITFGIWLIAPEMVLLAGNGYEASAPVLQALVFVLIPIFLDFPVGSLLNASDRQATKTGIMGVTMVINVVLNALLIPHFQVLGAAYAGLASFAFMYLAGLYFVPQLIQGFSYTKMAKRLLPILGSGLLMLVVGWSIKPLTSWIILIPVTAVVYITGLYLTGSVTKRDLQDARNLLRN</sequence>
<protein>
    <submittedName>
        <fullName evidence="7">Uncharacterized protein</fullName>
    </submittedName>
</protein>
<reference evidence="8" key="1">
    <citation type="submission" date="2017-09" db="EMBL/GenBank/DDBJ databases">
        <title>Depth-based differentiation of microbial function through sediment-hosted aquifers and enrichment of novel symbionts in the deep terrestrial subsurface.</title>
        <authorList>
            <person name="Probst A.J."/>
            <person name="Ladd B."/>
            <person name="Jarett J.K."/>
            <person name="Geller-Mcgrath D.E."/>
            <person name="Sieber C.M.K."/>
            <person name="Emerson J.B."/>
            <person name="Anantharaman K."/>
            <person name="Thomas B.C."/>
            <person name="Malmstrom R."/>
            <person name="Stieglmeier M."/>
            <person name="Klingl A."/>
            <person name="Woyke T."/>
            <person name="Ryan C.M."/>
            <person name="Banfield J.F."/>
        </authorList>
    </citation>
    <scope>NUCLEOTIDE SEQUENCE [LARGE SCALE GENOMIC DNA]</scope>
</reference>
<dbReference type="PANTHER" id="PTHR30250">
    <property type="entry name" value="PST FAMILY PREDICTED COLANIC ACID TRANSPORTER"/>
    <property type="match status" value="1"/>
</dbReference>
<evidence type="ECO:0000256" key="2">
    <source>
        <dbReference type="ARBA" id="ARBA00022475"/>
    </source>
</evidence>
<feature type="transmembrane region" description="Helical" evidence="6">
    <location>
        <begin position="360"/>
        <end position="379"/>
    </location>
</feature>
<evidence type="ECO:0000256" key="6">
    <source>
        <dbReference type="SAM" id="Phobius"/>
    </source>
</evidence>
<evidence type="ECO:0000313" key="7">
    <source>
        <dbReference type="EMBL" id="PJA46032.1"/>
    </source>
</evidence>
<dbReference type="EMBL" id="PFWU01000012">
    <property type="protein sequence ID" value="PJA46032.1"/>
    <property type="molecule type" value="Genomic_DNA"/>
</dbReference>
<dbReference type="PANTHER" id="PTHR30250:SF11">
    <property type="entry name" value="O-ANTIGEN TRANSPORTER-RELATED"/>
    <property type="match status" value="1"/>
</dbReference>
<dbReference type="CDD" id="cd13128">
    <property type="entry name" value="MATE_Wzx_like"/>
    <property type="match status" value="1"/>
</dbReference>
<feature type="transmembrane region" description="Helical" evidence="6">
    <location>
        <begin position="250"/>
        <end position="270"/>
    </location>
</feature>
<dbReference type="AlphaFoldDB" id="A0A2M7XDW2"/>
<gene>
    <name evidence="7" type="ORF">CO174_01015</name>
</gene>
<feature type="transmembrane region" description="Helical" evidence="6">
    <location>
        <begin position="9"/>
        <end position="29"/>
    </location>
</feature>
<feature type="transmembrane region" description="Helical" evidence="6">
    <location>
        <begin position="385"/>
        <end position="407"/>
    </location>
</feature>
<feature type="transmembrane region" description="Helical" evidence="6">
    <location>
        <begin position="41"/>
        <end position="65"/>
    </location>
</feature>